<dbReference type="RefSeq" id="XP_026616528.1">
    <property type="nucleotide sequence ID" value="XM_026762298.1"/>
</dbReference>
<dbReference type="VEuPathDB" id="FungiDB:CDV56_108679"/>
<proteinExistence type="predicted"/>
<evidence type="ECO:0000313" key="5">
    <source>
        <dbReference type="Proteomes" id="UP000215305"/>
    </source>
</evidence>
<accession>A0A397HFT8</accession>
<comment type="caution">
    <text evidence="4">The sequence shown here is derived from an EMBL/GenBank/DDBJ whole genome shotgun (WGS) entry which is preliminary data.</text>
</comment>
<dbReference type="Gene3D" id="1.25.40.20">
    <property type="entry name" value="Ankyrin repeat-containing domain"/>
    <property type="match status" value="2"/>
</dbReference>
<dbReference type="PROSITE" id="PS50088">
    <property type="entry name" value="ANK_REPEAT"/>
    <property type="match status" value="2"/>
</dbReference>
<evidence type="ECO:0000256" key="1">
    <source>
        <dbReference type="ARBA" id="ARBA00022737"/>
    </source>
</evidence>
<dbReference type="GeneID" id="38130653"/>
<organism evidence="4 5">
    <name type="scientific">Aspergillus thermomutatus</name>
    <name type="common">Neosartorya pseudofischeri</name>
    <dbReference type="NCBI Taxonomy" id="41047"/>
    <lineage>
        <taxon>Eukaryota</taxon>
        <taxon>Fungi</taxon>
        <taxon>Dikarya</taxon>
        <taxon>Ascomycota</taxon>
        <taxon>Pezizomycotina</taxon>
        <taxon>Eurotiomycetes</taxon>
        <taxon>Eurotiomycetidae</taxon>
        <taxon>Eurotiales</taxon>
        <taxon>Aspergillaceae</taxon>
        <taxon>Aspergillus</taxon>
        <taxon>Aspergillus subgen. Fumigati</taxon>
    </lineage>
</organism>
<name>A0A397HFT8_ASPTH</name>
<dbReference type="PANTHER" id="PTHR24171">
    <property type="entry name" value="ANKYRIN REPEAT DOMAIN-CONTAINING PROTEIN 39-RELATED"/>
    <property type="match status" value="1"/>
</dbReference>
<dbReference type="InterPro" id="IPR036770">
    <property type="entry name" value="Ankyrin_rpt-contain_sf"/>
</dbReference>
<dbReference type="STRING" id="41047.A0A397HFT8"/>
<dbReference type="SUPFAM" id="SSF48403">
    <property type="entry name" value="Ankyrin repeat"/>
    <property type="match status" value="1"/>
</dbReference>
<keyword evidence="1" id="KW-0677">Repeat</keyword>
<dbReference type="Pfam" id="PF13637">
    <property type="entry name" value="Ank_4"/>
    <property type="match status" value="1"/>
</dbReference>
<dbReference type="Proteomes" id="UP000215305">
    <property type="component" value="Unassembled WGS sequence"/>
</dbReference>
<evidence type="ECO:0000313" key="4">
    <source>
        <dbReference type="EMBL" id="RHZ61827.1"/>
    </source>
</evidence>
<gene>
    <name evidence="4" type="ORF">CDV56_108679</name>
</gene>
<dbReference type="InterPro" id="IPR002110">
    <property type="entry name" value="Ankyrin_rpt"/>
</dbReference>
<dbReference type="EMBL" id="NKHU02000042">
    <property type="protein sequence ID" value="RHZ61827.1"/>
    <property type="molecule type" value="Genomic_DNA"/>
</dbReference>
<sequence>MIELYLSAGANWVAYGGSASLFTELFKLILCSSGTGKFIRFHILVLLALLALDYFNSLACYRVLVQSNPVDINHVIPWHGDVLGIKADLNQVDWVRFGLEHGADPNLNLIEEYKTPLAAAAECGNEEMVKLMLDYRTQAQGSGAIVLAAAGGHTSIVKLLLSNGADINETGIRGPPGDEWKDDMASPLHKAAANGHIKTIHFLIDAGANADIEDGQGRTPEAVAMAHG</sequence>
<dbReference type="AlphaFoldDB" id="A0A397HFT8"/>
<dbReference type="SMART" id="SM00248">
    <property type="entry name" value="ANK"/>
    <property type="match status" value="3"/>
</dbReference>
<feature type="repeat" description="ANK" evidence="3">
    <location>
        <begin position="183"/>
        <end position="215"/>
    </location>
</feature>
<reference evidence="4" key="1">
    <citation type="submission" date="2018-08" db="EMBL/GenBank/DDBJ databases">
        <title>Draft genome sequence of azole-resistant Aspergillus thermomutatus (Neosartorya pseudofischeri) strain HMR AF 39, isolated from a human nasal aspirate.</title>
        <authorList>
            <person name="Parent-Michaud M."/>
            <person name="Dufresne P.J."/>
            <person name="Fournier E."/>
            <person name="Martineau C."/>
            <person name="Moreira S."/>
            <person name="Perkins V."/>
            <person name="De Repentigny L."/>
            <person name="Dufresne S.F."/>
        </authorList>
    </citation>
    <scope>NUCLEOTIDE SEQUENCE [LARGE SCALE GENOMIC DNA]</scope>
    <source>
        <strain evidence="4">HMR AF 39</strain>
    </source>
</reference>
<dbReference type="Pfam" id="PF12796">
    <property type="entry name" value="Ank_2"/>
    <property type="match status" value="1"/>
</dbReference>
<feature type="repeat" description="ANK" evidence="3">
    <location>
        <begin position="140"/>
        <end position="172"/>
    </location>
</feature>
<dbReference type="OrthoDB" id="426293at2759"/>
<keyword evidence="5" id="KW-1185">Reference proteome</keyword>
<protein>
    <submittedName>
        <fullName evidence="4">Uncharacterized protein</fullName>
    </submittedName>
</protein>
<dbReference type="PRINTS" id="PR01415">
    <property type="entry name" value="ANKYRIN"/>
</dbReference>
<dbReference type="PROSITE" id="PS50297">
    <property type="entry name" value="ANK_REP_REGION"/>
    <property type="match status" value="2"/>
</dbReference>
<evidence type="ECO:0000256" key="2">
    <source>
        <dbReference type="ARBA" id="ARBA00023043"/>
    </source>
</evidence>
<evidence type="ECO:0000256" key="3">
    <source>
        <dbReference type="PROSITE-ProRule" id="PRU00023"/>
    </source>
</evidence>
<keyword evidence="2 3" id="KW-0040">ANK repeat</keyword>